<dbReference type="Proteomes" id="UP000054564">
    <property type="component" value="Unassembled WGS sequence"/>
</dbReference>
<feature type="region of interest" description="Disordered" evidence="2">
    <location>
        <begin position="35"/>
        <end position="127"/>
    </location>
</feature>
<proteinExistence type="predicted"/>
<feature type="compositionally biased region" description="Low complexity" evidence="2">
    <location>
        <begin position="113"/>
        <end position="127"/>
    </location>
</feature>
<name>A0A0L0VSQ5_9BASI</name>
<dbReference type="PROSITE" id="PS50157">
    <property type="entry name" value="ZINC_FINGER_C2H2_2"/>
    <property type="match status" value="1"/>
</dbReference>
<dbReference type="AlphaFoldDB" id="A0A0L0VSQ5"/>
<comment type="caution">
    <text evidence="4">The sequence shown here is derived from an EMBL/GenBank/DDBJ whole genome shotgun (WGS) entry which is preliminary data.</text>
</comment>
<keyword evidence="1" id="KW-0862">Zinc</keyword>
<feature type="compositionally biased region" description="Low complexity" evidence="2">
    <location>
        <begin position="50"/>
        <end position="72"/>
    </location>
</feature>
<evidence type="ECO:0000313" key="4">
    <source>
        <dbReference type="EMBL" id="KNF02318.1"/>
    </source>
</evidence>
<feature type="domain" description="C2H2-type" evidence="3">
    <location>
        <begin position="87"/>
        <end position="115"/>
    </location>
</feature>
<evidence type="ECO:0000256" key="2">
    <source>
        <dbReference type="SAM" id="MobiDB-lite"/>
    </source>
</evidence>
<protein>
    <recommendedName>
        <fullName evidence="3">C2H2-type domain-containing protein</fullName>
    </recommendedName>
</protein>
<accession>A0A0L0VSQ5</accession>
<keyword evidence="1" id="KW-0863">Zinc-finger</keyword>
<dbReference type="InterPro" id="IPR013087">
    <property type="entry name" value="Znf_C2H2_type"/>
</dbReference>
<evidence type="ECO:0000259" key="3">
    <source>
        <dbReference type="PROSITE" id="PS50157"/>
    </source>
</evidence>
<evidence type="ECO:0000313" key="5">
    <source>
        <dbReference type="Proteomes" id="UP000054564"/>
    </source>
</evidence>
<keyword evidence="1" id="KW-0479">Metal-binding</keyword>
<dbReference type="PROSITE" id="PS00028">
    <property type="entry name" value="ZINC_FINGER_C2H2_1"/>
    <property type="match status" value="1"/>
</dbReference>
<gene>
    <name evidence="4" type="ORF">PSTG_04523</name>
</gene>
<dbReference type="GO" id="GO:0008270">
    <property type="term" value="F:zinc ion binding"/>
    <property type="evidence" value="ECO:0007669"/>
    <property type="project" value="UniProtKB-KW"/>
</dbReference>
<sequence>MPNTQSFTITITTAFQNLPDGQVAMTGTITITNEAPVTTLTPVNPPAFLTPSSSTSSSSTTPSESSATSTASVVPLRRSKRKRSPKHDCNLCGQHLDRKDSLDKHLSKKHSPHSSSSATPDSSPTSG</sequence>
<dbReference type="EMBL" id="AJIL01000024">
    <property type="protein sequence ID" value="KNF02318.1"/>
    <property type="molecule type" value="Genomic_DNA"/>
</dbReference>
<feature type="compositionally biased region" description="Basic and acidic residues" evidence="2">
    <location>
        <begin position="95"/>
        <end position="105"/>
    </location>
</feature>
<reference evidence="5" key="1">
    <citation type="submission" date="2014-03" db="EMBL/GenBank/DDBJ databases">
        <title>The Genome Sequence of Puccinia striiformis f. sp. tritici PST-78.</title>
        <authorList>
            <consortium name="The Broad Institute Genome Sequencing Platform"/>
            <person name="Cuomo C."/>
            <person name="Hulbert S."/>
            <person name="Chen X."/>
            <person name="Walker B."/>
            <person name="Young S.K."/>
            <person name="Zeng Q."/>
            <person name="Gargeya S."/>
            <person name="Fitzgerald M."/>
            <person name="Haas B."/>
            <person name="Abouelleil A."/>
            <person name="Alvarado L."/>
            <person name="Arachchi H.M."/>
            <person name="Berlin A.M."/>
            <person name="Chapman S.B."/>
            <person name="Goldberg J."/>
            <person name="Griggs A."/>
            <person name="Gujja S."/>
            <person name="Hansen M."/>
            <person name="Howarth C."/>
            <person name="Imamovic A."/>
            <person name="Larimer J."/>
            <person name="McCowan C."/>
            <person name="Montmayeur A."/>
            <person name="Murphy C."/>
            <person name="Neiman D."/>
            <person name="Pearson M."/>
            <person name="Priest M."/>
            <person name="Roberts A."/>
            <person name="Saif S."/>
            <person name="Shea T."/>
            <person name="Sisk P."/>
            <person name="Sykes S."/>
            <person name="Wortman J."/>
            <person name="Nusbaum C."/>
            <person name="Birren B."/>
        </authorList>
    </citation>
    <scope>NUCLEOTIDE SEQUENCE [LARGE SCALE GENOMIC DNA]</scope>
    <source>
        <strain evidence="5">race PST-78</strain>
    </source>
</reference>
<organism evidence="4 5">
    <name type="scientific">Puccinia striiformis f. sp. tritici PST-78</name>
    <dbReference type="NCBI Taxonomy" id="1165861"/>
    <lineage>
        <taxon>Eukaryota</taxon>
        <taxon>Fungi</taxon>
        <taxon>Dikarya</taxon>
        <taxon>Basidiomycota</taxon>
        <taxon>Pucciniomycotina</taxon>
        <taxon>Pucciniomycetes</taxon>
        <taxon>Pucciniales</taxon>
        <taxon>Pucciniaceae</taxon>
        <taxon>Puccinia</taxon>
    </lineage>
</organism>
<evidence type="ECO:0000256" key="1">
    <source>
        <dbReference type="PROSITE-ProRule" id="PRU00042"/>
    </source>
</evidence>
<keyword evidence="5" id="KW-1185">Reference proteome</keyword>